<protein>
    <recommendedName>
        <fullName evidence="3">Pup--protein ligase</fullName>
    </recommendedName>
</protein>
<evidence type="ECO:0008006" key="3">
    <source>
        <dbReference type="Google" id="ProtNLM"/>
    </source>
</evidence>
<proteinExistence type="predicted"/>
<name>A0A1G2PLZ7_TERXR</name>
<dbReference type="GO" id="GO:0019941">
    <property type="term" value="P:modification-dependent protein catabolic process"/>
    <property type="evidence" value="ECO:0007669"/>
    <property type="project" value="InterPro"/>
</dbReference>
<dbReference type="PANTHER" id="PTHR42307:SF2">
    <property type="entry name" value="PUP DEAMIDASE_DEPUPYLASE"/>
    <property type="match status" value="1"/>
</dbReference>
<gene>
    <name evidence="1" type="ORF">A2682_02655</name>
</gene>
<organism evidence="1 2">
    <name type="scientific">Terrybacteria sp. (strain RIFCSPHIGHO2_01_FULL_58_15)</name>
    <dbReference type="NCBI Taxonomy" id="1802363"/>
    <lineage>
        <taxon>Bacteria</taxon>
        <taxon>Candidatus Terryibacteriota</taxon>
    </lineage>
</organism>
<dbReference type="EMBL" id="MHST01000018">
    <property type="protein sequence ID" value="OHA48661.1"/>
    <property type="molecule type" value="Genomic_DNA"/>
</dbReference>
<dbReference type="PANTHER" id="PTHR42307">
    <property type="entry name" value="PUP DEAMIDASE/DEPUPYLASE"/>
    <property type="match status" value="1"/>
</dbReference>
<evidence type="ECO:0000313" key="2">
    <source>
        <dbReference type="Proteomes" id="UP000178690"/>
    </source>
</evidence>
<dbReference type="InterPro" id="IPR004347">
    <property type="entry name" value="Pup_ligase/deamidase"/>
</dbReference>
<dbReference type="AlphaFoldDB" id="A0A1G2PLZ7"/>
<dbReference type="STRING" id="1802363.A2682_02655"/>
<reference evidence="1 2" key="1">
    <citation type="journal article" date="2016" name="Nat. Commun.">
        <title>Thousands of microbial genomes shed light on interconnected biogeochemical processes in an aquifer system.</title>
        <authorList>
            <person name="Anantharaman K."/>
            <person name="Brown C.T."/>
            <person name="Hug L.A."/>
            <person name="Sharon I."/>
            <person name="Castelle C.J."/>
            <person name="Probst A.J."/>
            <person name="Thomas B.C."/>
            <person name="Singh A."/>
            <person name="Wilkins M.J."/>
            <person name="Karaoz U."/>
            <person name="Brodie E.L."/>
            <person name="Williams K.H."/>
            <person name="Hubbard S.S."/>
            <person name="Banfield J.F."/>
        </authorList>
    </citation>
    <scope>NUCLEOTIDE SEQUENCE [LARGE SCALE GENOMIC DNA]</scope>
    <source>
        <strain evidence="2">RIFCSPHIGHO2_01_FULL_58_15</strain>
    </source>
</reference>
<evidence type="ECO:0000313" key="1">
    <source>
        <dbReference type="EMBL" id="OHA48661.1"/>
    </source>
</evidence>
<dbReference type="GO" id="GO:0010498">
    <property type="term" value="P:proteasomal protein catabolic process"/>
    <property type="evidence" value="ECO:0007669"/>
    <property type="project" value="InterPro"/>
</dbReference>
<dbReference type="Proteomes" id="UP000178690">
    <property type="component" value="Unassembled WGS sequence"/>
</dbReference>
<dbReference type="GO" id="GO:0005524">
    <property type="term" value="F:ATP binding"/>
    <property type="evidence" value="ECO:0007669"/>
    <property type="project" value="TreeGrafter"/>
</dbReference>
<sequence>MRKRIFGLESEYGALLQHPDGSFSAVDSGLATRIVAEILSFVLHTGSTGAFLPNGARVYCDVGHLEGATAECISVRELIRTIRGLDRFLEVSTSIPLIDGNRVLLIRDNTDSATDDVCFASHENYLFDAREELFAQGSQETAATLNFSGWFEDLMATHLVTRTIFTGAGILSVRDEDKGRFLLSHRARFIRYVTNNTANQSDRPLILTRKEPHGTGPKGTYQRVQITAGDPNIADVAHYLKFGTTALILRLAEEVGSDALGIGACVLTDPLVELQRINGDLTFRKQLRCWDFEFRSAIDIQEMLLELCAKHFPQDDDPPEVVKETRDILQRWGAVLSGLRRDPMSLTAELDWPMKKLLIESELTEAYGVESLSSIRRVGERKREQLLDCGKTVEQRYHELSERSYAKALRERGLQEVLVSDEEAEAVMYEPSGATNPSLRTRAWIRGKLIEWLLRHRKEDKFNADWESVSIHAGALLRDSSTIAIPFPDPFAWNVREALRIIALP</sequence>
<accession>A0A1G2PLZ7</accession>
<comment type="caution">
    <text evidence="1">The sequence shown here is derived from an EMBL/GenBank/DDBJ whole genome shotgun (WGS) entry which is preliminary data.</text>
</comment>
<dbReference type="GO" id="GO:0070490">
    <property type="term" value="P:protein pupylation"/>
    <property type="evidence" value="ECO:0007669"/>
    <property type="project" value="TreeGrafter"/>
</dbReference>
<dbReference type="Pfam" id="PF03136">
    <property type="entry name" value="Pup_ligase"/>
    <property type="match status" value="1"/>
</dbReference>